<feature type="domain" description="N-acetyltransferase" evidence="1">
    <location>
        <begin position="10"/>
        <end position="141"/>
    </location>
</feature>
<protein>
    <submittedName>
        <fullName evidence="2">GNAT family N-acetyltransferase</fullName>
    </submittedName>
</protein>
<proteinExistence type="predicted"/>
<dbReference type="InterPro" id="IPR016181">
    <property type="entry name" value="Acyl_CoA_acyltransferase"/>
</dbReference>
<dbReference type="RefSeq" id="WP_141288316.1">
    <property type="nucleotide sequence ID" value="NZ_BAAAEW010000004.1"/>
</dbReference>
<dbReference type="Proteomes" id="UP001500279">
    <property type="component" value="Unassembled WGS sequence"/>
</dbReference>
<dbReference type="EMBL" id="BAAAEW010000004">
    <property type="protein sequence ID" value="GAA0743523.1"/>
    <property type="molecule type" value="Genomic_DNA"/>
</dbReference>
<dbReference type="InterPro" id="IPR000182">
    <property type="entry name" value="GNAT_dom"/>
</dbReference>
<dbReference type="Gene3D" id="3.40.630.30">
    <property type="match status" value="1"/>
</dbReference>
<sequence>MSDHIQHDEYEISTDPERLDVTSIHAFLTQSYWSPGIPRSVVERAISNSLCFGLYRRAEQVGFARVVTDKATFAYLADVFILNAHRGKGLSKWLMQVITEHKDLQGLRRFILATKDAHGLYKQFEFNALANPSLMMEILKPDVYRQSL</sequence>
<dbReference type="PANTHER" id="PTHR43233">
    <property type="entry name" value="FAMILY N-ACETYLTRANSFERASE, PUTATIVE (AFU_ORTHOLOGUE AFUA_6G03350)-RELATED"/>
    <property type="match status" value="1"/>
</dbReference>
<dbReference type="Pfam" id="PF13508">
    <property type="entry name" value="Acetyltransf_7"/>
    <property type="match status" value="1"/>
</dbReference>
<comment type="caution">
    <text evidence="2">The sequence shown here is derived from an EMBL/GenBank/DDBJ whole genome shotgun (WGS) entry which is preliminary data.</text>
</comment>
<accession>A0ABP3UZR7</accession>
<organism evidence="2 3">
    <name type="scientific">Ideonella azotifigens</name>
    <dbReference type="NCBI Taxonomy" id="513160"/>
    <lineage>
        <taxon>Bacteria</taxon>
        <taxon>Pseudomonadati</taxon>
        <taxon>Pseudomonadota</taxon>
        <taxon>Betaproteobacteria</taxon>
        <taxon>Burkholderiales</taxon>
        <taxon>Sphaerotilaceae</taxon>
        <taxon>Ideonella</taxon>
    </lineage>
</organism>
<name>A0ABP3UZR7_9BURK</name>
<dbReference type="PROSITE" id="PS51186">
    <property type="entry name" value="GNAT"/>
    <property type="match status" value="1"/>
</dbReference>
<gene>
    <name evidence="2" type="ORF">GCM10009107_08140</name>
</gene>
<evidence type="ECO:0000313" key="3">
    <source>
        <dbReference type="Proteomes" id="UP001500279"/>
    </source>
</evidence>
<dbReference type="InterPro" id="IPR053144">
    <property type="entry name" value="Acetyltransferase_Butenolide"/>
</dbReference>
<evidence type="ECO:0000259" key="1">
    <source>
        <dbReference type="PROSITE" id="PS51186"/>
    </source>
</evidence>
<keyword evidence="3" id="KW-1185">Reference proteome</keyword>
<dbReference type="CDD" id="cd04301">
    <property type="entry name" value="NAT_SF"/>
    <property type="match status" value="1"/>
</dbReference>
<evidence type="ECO:0000313" key="2">
    <source>
        <dbReference type="EMBL" id="GAA0743523.1"/>
    </source>
</evidence>
<dbReference type="SUPFAM" id="SSF55729">
    <property type="entry name" value="Acyl-CoA N-acyltransferases (Nat)"/>
    <property type="match status" value="1"/>
</dbReference>
<dbReference type="PANTHER" id="PTHR43233:SF1">
    <property type="entry name" value="FAMILY N-ACETYLTRANSFERASE, PUTATIVE (AFU_ORTHOLOGUE AFUA_6G03350)-RELATED"/>
    <property type="match status" value="1"/>
</dbReference>
<reference evidence="3" key="1">
    <citation type="journal article" date="2019" name="Int. J. Syst. Evol. Microbiol.">
        <title>The Global Catalogue of Microorganisms (GCM) 10K type strain sequencing project: providing services to taxonomists for standard genome sequencing and annotation.</title>
        <authorList>
            <consortium name="The Broad Institute Genomics Platform"/>
            <consortium name="The Broad Institute Genome Sequencing Center for Infectious Disease"/>
            <person name="Wu L."/>
            <person name="Ma J."/>
        </authorList>
    </citation>
    <scope>NUCLEOTIDE SEQUENCE [LARGE SCALE GENOMIC DNA]</scope>
    <source>
        <strain evidence="3">JCM 15503</strain>
    </source>
</reference>